<dbReference type="GO" id="GO:0009055">
    <property type="term" value="F:electron transfer activity"/>
    <property type="evidence" value="ECO:0007669"/>
    <property type="project" value="InterPro"/>
</dbReference>
<dbReference type="InterPro" id="IPR001203">
    <property type="entry name" value="OxRdtase_Ald_Fedxn_C"/>
</dbReference>
<dbReference type="Gene3D" id="1.10.599.10">
    <property type="entry name" value="Aldehyde Ferredoxin Oxidoreductase Protein, subunit A, domain 3"/>
    <property type="match status" value="1"/>
</dbReference>
<dbReference type="PANTHER" id="PTHR30038:SF0">
    <property type="entry name" value="TUNGSTEN-CONTAINING ALDEHYDE FERREDOXIN OXIDOREDUCTASE"/>
    <property type="match status" value="1"/>
</dbReference>
<evidence type="ECO:0000313" key="3">
    <source>
        <dbReference type="Proteomes" id="UP000199073"/>
    </source>
</evidence>
<feature type="domain" description="Aldehyde ferredoxin oxidoreductase C-terminal" evidence="1">
    <location>
        <begin position="5"/>
        <end position="321"/>
    </location>
</feature>
<name>A0A1H0KFH0_9BACT</name>
<proteinExistence type="predicted"/>
<dbReference type="GO" id="GO:0016625">
    <property type="term" value="F:oxidoreductase activity, acting on the aldehyde or oxo group of donors, iron-sulfur protein as acceptor"/>
    <property type="evidence" value="ECO:0007669"/>
    <property type="project" value="InterPro"/>
</dbReference>
<organism evidence="2 3">
    <name type="scientific">Desulforhopalus singaporensis</name>
    <dbReference type="NCBI Taxonomy" id="91360"/>
    <lineage>
        <taxon>Bacteria</taxon>
        <taxon>Pseudomonadati</taxon>
        <taxon>Thermodesulfobacteriota</taxon>
        <taxon>Desulfobulbia</taxon>
        <taxon>Desulfobulbales</taxon>
        <taxon>Desulfocapsaceae</taxon>
        <taxon>Desulforhopalus</taxon>
    </lineage>
</organism>
<protein>
    <submittedName>
        <fullName evidence="2">Aldehyde ferredoxin oxidoreductase</fullName>
    </submittedName>
</protein>
<dbReference type="STRING" id="91360.SAMN05660330_00481"/>
<dbReference type="InterPro" id="IPR036021">
    <property type="entry name" value="Tungsten_al_ferr_oxy-like_C"/>
</dbReference>
<dbReference type="PANTHER" id="PTHR30038">
    <property type="entry name" value="ALDEHYDE FERREDOXIN OXIDOREDUCTASE"/>
    <property type="match status" value="1"/>
</dbReference>
<evidence type="ECO:0000259" key="1">
    <source>
        <dbReference type="Pfam" id="PF01314"/>
    </source>
</evidence>
<dbReference type="Proteomes" id="UP000199073">
    <property type="component" value="Unassembled WGS sequence"/>
</dbReference>
<dbReference type="AlphaFoldDB" id="A0A1H0KFH0"/>
<evidence type="ECO:0000313" key="2">
    <source>
        <dbReference type="EMBL" id="SDO54669.1"/>
    </source>
</evidence>
<dbReference type="InterPro" id="IPR051919">
    <property type="entry name" value="W-dependent_AOR"/>
</dbReference>
<keyword evidence="3" id="KW-1185">Reference proteome</keyword>
<accession>A0A1H0KFH0</accession>
<dbReference type="Pfam" id="PF01314">
    <property type="entry name" value="AFOR_C"/>
    <property type="match status" value="1"/>
</dbReference>
<dbReference type="EMBL" id="FNJI01000003">
    <property type="protein sequence ID" value="SDO54669.1"/>
    <property type="molecule type" value="Genomic_DNA"/>
</dbReference>
<gene>
    <name evidence="2" type="ORF">SAMN05660330_00481</name>
</gene>
<reference evidence="2 3" key="1">
    <citation type="submission" date="2016-10" db="EMBL/GenBank/DDBJ databases">
        <authorList>
            <person name="de Groot N.N."/>
        </authorList>
    </citation>
    <scope>NUCLEOTIDE SEQUENCE [LARGE SCALE GENOMIC DNA]</scope>
    <source>
        <strain evidence="2 3">DSM 12130</strain>
    </source>
</reference>
<sequence>MLKDADMDSWYNLVVTCQRQGIDVMSAARMIAWAMELYETGGISKEQTGGIELTWGNKEAIAVLIRQIGKKEGFGATLAKNVQEAAAELGEGVEEALNLKGMPVGCTDVLSFRGRTMGAIVNPRGGDEYRARYGSFDNLGSGKNTGMTGMAKPDSWEARSAMAIIEKAQEESRKNGLPDTFTQHDITARGSVAALGNRLIIVSDALGQCKWNTLFLNVGLSIEFQAKVLSAGLGIEISVEDLLAKASRISAQERLFAMMNGLTRDDDTLPPPMINRKMAGAWPEDSVTAEEVDKMKEEFYRAMGWHENSGTPKHDTLKVLGVDHLFSEIQ</sequence>
<dbReference type="SUPFAM" id="SSF48310">
    <property type="entry name" value="Aldehyde ferredoxin oxidoreductase, C-terminal domains"/>
    <property type="match status" value="1"/>
</dbReference>
<dbReference type="GO" id="GO:0051536">
    <property type="term" value="F:iron-sulfur cluster binding"/>
    <property type="evidence" value="ECO:0007669"/>
    <property type="project" value="InterPro"/>
</dbReference>
<dbReference type="InterPro" id="IPR013985">
    <property type="entry name" value="Ald_Fedxn_OxRdtase_dom3"/>
</dbReference>